<dbReference type="GO" id="GO:0097367">
    <property type="term" value="F:carbohydrate derivative binding"/>
    <property type="evidence" value="ECO:0007669"/>
    <property type="project" value="InterPro"/>
</dbReference>
<evidence type="ECO:0000313" key="7">
    <source>
        <dbReference type="Proteomes" id="UP000316968"/>
    </source>
</evidence>
<dbReference type="GO" id="GO:0003677">
    <property type="term" value="F:DNA binding"/>
    <property type="evidence" value="ECO:0007669"/>
    <property type="project" value="UniProtKB-KW"/>
</dbReference>
<dbReference type="InterPro" id="IPR047640">
    <property type="entry name" value="RpiR-like"/>
</dbReference>
<protein>
    <submittedName>
        <fullName evidence="6">SIS domain-containing protein</fullName>
    </submittedName>
</protein>
<dbReference type="OrthoDB" id="3684496at2"/>
<name>A0A4Y6UYV7_SACBS</name>
<dbReference type="AlphaFoldDB" id="A0A4Y6UYV7"/>
<dbReference type="InterPro" id="IPR000281">
    <property type="entry name" value="HTH_RpiR"/>
</dbReference>
<dbReference type="PANTHER" id="PTHR30514:SF1">
    <property type="entry name" value="HTH-TYPE TRANSCRIPTIONAL REGULATOR HEXR-RELATED"/>
    <property type="match status" value="1"/>
</dbReference>
<evidence type="ECO:0000256" key="3">
    <source>
        <dbReference type="ARBA" id="ARBA00023163"/>
    </source>
</evidence>
<dbReference type="Pfam" id="PF01418">
    <property type="entry name" value="HTH_6"/>
    <property type="match status" value="1"/>
</dbReference>
<evidence type="ECO:0000259" key="5">
    <source>
        <dbReference type="PROSITE" id="PS51464"/>
    </source>
</evidence>
<dbReference type="RefSeq" id="WP_141447742.1">
    <property type="nucleotide sequence ID" value="NZ_CBCSAZ010000002.1"/>
</dbReference>
<feature type="domain" description="SIS" evidence="5">
    <location>
        <begin position="133"/>
        <end position="276"/>
    </location>
</feature>
<dbReference type="CDD" id="cd05013">
    <property type="entry name" value="SIS_RpiR"/>
    <property type="match status" value="1"/>
</dbReference>
<dbReference type="PANTHER" id="PTHR30514">
    <property type="entry name" value="GLUCOKINASE"/>
    <property type="match status" value="1"/>
</dbReference>
<feature type="domain" description="HTH rpiR-type" evidence="4">
    <location>
        <begin position="9"/>
        <end position="85"/>
    </location>
</feature>
<dbReference type="SUPFAM" id="SSF46689">
    <property type="entry name" value="Homeodomain-like"/>
    <property type="match status" value="1"/>
</dbReference>
<dbReference type="Pfam" id="PF01380">
    <property type="entry name" value="SIS"/>
    <property type="match status" value="1"/>
</dbReference>
<dbReference type="Gene3D" id="1.10.10.10">
    <property type="entry name" value="Winged helix-like DNA-binding domain superfamily/Winged helix DNA-binding domain"/>
    <property type="match status" value="1"/>
</dbReference>
<evidence type="ECO:0000313" key="6">
    <source>
        <dbReference type="EMBL" id="QDH21195.1"/>
    </source>
</evidence>
<dbReference type="SUPFAM" id="SSF53697">
    <property type="entry name" value="SIS domain"/>
    <property type="match status" value="1"/>
</dbReference>
<dbReference type="PROSITE" id="PS51071">
    <property type="entry name" value="HTH_RPIR"/>
    <property type="match status" value="1"/>
</dbReference>
<dbReference type="Proteomes" id="UP000316968">
    <property type="component" value="Chromosome"/>
</dbReference>
<proteinExistence type="predicted"/>
<dbReference type="PROSITE" id="PS51464">
    <property type="entry name" value="SIS"/>
    <property type="match status" value="1"/>
</dbReference>
<evidence type="ECO:0000256" key="2">
    <source>
        <dbReference type="ARBA" id="ARBA00023125"/>
    </source>
</evidence>
<keyword evidence="7" id="KW-1185">Reference proteome</keyword>
<reference evidence="6 7" key="1">
    <citation type="submission" date="2019-06" db="EMBL/GenBank/DDBJ databases">
        <title>Saccharibacillus brassicae sp. nov., an endophytic bacterium isolated from Chinese cabbage seeds (Brassica pekinensis).</title>
        <authorList>
            <person name="Jiang L."/>
            <person name="Lee J."/>
            <person name="Kim S.W."/>
        </authorList>
    </citation>
    <scope>NUCLEOTIDE SEQUENCE [LARGE SCALE GENOMIC DNA]</scope>
    <source>
        <strain evidence="7">KCTC 43072 / ATSA2</strain>
    </source>
</reference>
<keyword evidence="2" id="KW-0238">DNA-binding</keyword>
<dbReference type="InterPro" id="IPR046348">
    <property type="entry name" value="SIS_dom_sf"/>
</dbReference>
<sequence length="294" mass="32642">MEDKPLSGKECILFARSISPSLGNKERRVTQFISNNYQELAISTISEVALHLNVSEATITKVCKKLKCKGFHELKKAIEQYVGGQKDEDQSDLDSEFTLEDSNAKVLEKVMINAIVAIQDTLDIVDYVTFDKVAGIFRDKPDDKQIFLVGNGGSAILCEDFQHKLLKIGIFAHVYKDTHMQFMFTSLIREGDIVLGISHTGATKNIVQILKLARQQGARTISLTNYMHSPITEVSEMSLVSTAKNHPITGENAAARIVQLSILDALYTSLALKDSGESYKKLTLTSESVKHYRG</sequence>
<dbReference type="Gene3D" id="3.40.50.10490">
    <property type="entry name" value="Glucose-6-phosphate isomerase like protein, domain 1"/>
    <property type="match status" value="1"/>
</dbReference>
<evidence type="ECO:0000256" key="1">
    <source>
        <dbReference type="ARBA" id="ARBA00023015"/>
    </source>
</evidence>
<accession>A0A4Y6UYV7</accession>
<keyword evidence="1" id="KW-0805">Transcription regulation</keyword>
<dbReference type="GO" id="GO:1901135">
    <property type="term" value="P:carbohydrate derivative metabolic process"/>
    <property type="evidence" value="ECO:0007669"/>
    <property type="project" value="InterPro"/>
</dbReference>
<keyword evidence="3" id="KW-0804">Transcription</keyword>
<dbReference type="InterPro" id="IPR009057">
    <property type="entry name" value="Homeodomain-like_sf"/>
</dbReference>
<dbReference type="InterPro" id="IPR035472">
    <property type="entry name" value="RpiR-like_SIS"/>
</dbReference>
<dbReference type="KEGG" id="saca:FFV09_10230"/>
<dbReference type="InterPro" id="IPR001347">
    <property type="entry name" value="SIS_dom"/>
</dbReference>
<organism evidence="6 7">
    <name type="scientific">Saccharibacillus brassicae</name>
    <dbReference type="NCBI Taxonomy" id="2583377"/>
    <lineage>
        <taxon>Bacteria</taxon>
        <taxon>Bacillati</taxon>
        <taxon>Bacillota</taxon>
        <taxon>Bacilli</taxon>
        <taxon>Bacillales</taxon>
        <taxon>Paenibacillaceae</taxon>
        <taxon>Saccharibacillus</taxon>
    </lineage>
</organism>
<gene>
    <name evidence="6" type="ORF">FFV09_10230</name>
</gene>
<dbReference type="GO" id="GO:0003700">
    <property type="term" value="F:DNA-binding transcription factor activity"/>
    <property type="evidence" value="ECO:0007669"/>
    <property type="project" value="InterPro"/>
</dbReference>
<evidence type="ECO:0000259" key="4">
    <source>
        <dbReference type="PROSITE" id="PS51071"/>
    </source>
</evidence>
<dbReference type="InterPro" id="IPR036388">
    <property type="entry name" value="WH-like_DNA-bd_sf"/>
</dbReference>
<dbReference type="EMBL" id="CP041217">
    <property type="protein sequence ID" value="QDH21195.1"/>
    <property type="molecule type" value="Genomic_DNA"/>
</dbReference>